<feature type="transmembrane region" description="Helical" evidence="2">
    <location>
        <begin position="210"/>
        <end position="231"/>
    </location>
</feature>
<sequence>MNLSIRLGTLCAYRIAYSQPATSITFFKGPRSLRRTKVPARSFTSVRYSPFIAHVHGKCSVNGKPSLCIDPVRHRVYGKAVHGHGYIPALQRDATDILPLSPSLPLSSPVQSTQPERTPLETGTATDSVFTEARNNFSSILVPRPLERYQVNVNCAMNLRGSVYLRGGRVTLADLVRSSSDTPDRGRTARRNRLPRGRFRFQFCRRGARLISIFSANNFVVALIASLFYHAGLSPSRPRWKIKKICQRCDT</sequence>
<proteinExistence type="predicted"/>
<feature type="region of interest" description="Disordered" evidence="1">
    <location>
        <begin position="104"/>
        <end position="123"/>
    </location>
</feature>
<keyword evidence="4" id="KW-1185">Reference proteome</keyword>
<evidence type="ECO:0000313" key="3">
    <source>
        <dbReference type="EMBL" id="KAL0124864.1"/>
    </source>
</evidence>
<name>A0AAW2GCA9_9HYME</name>
<keyword evidence="2" id="KW-0812">Transmembrane</keyword>
<evidence type="ECO:0000256" key="1">
    <source>
        <dbReference type="SAM" id="MobiDB-lite"/>
    </source>
</evidence>
<evidence type="ECO:0000256" key="2">
    <source>
        <dbReference type="SAM" id="Phobius"/>
    </source>
</evidence>
<comment type="caution">
    <text evidence="3">The sequence shown here is derived from an EMBL/GenBank/DDBJ whole genome shotgun (WGS) entry which is preliminary data.</text>
</comment>
<gene>
    <name evidence="3" type="ORF">PUN28_006610</name>
</gene>
<organism evidence="3 4">
    <name type="scientific">Cardiocondyla obscurior</name>
    <dbReference type="NCBI Taxonomy" id="286306"/>
    <lineage>
        <taxon>Eukaryota</taxon>
        <taxon>Metazoa</taxon>
        <taxon>Ecdysozoa</taxon>
        <taxon>Arthropoda</taxon>
        <taxon>Hexapoda</taxon>
        <taxon>Insecta</taxon>
        <taxon>Pterygota</taxon>
        <taxon>Neoptera</taxon>
        <taxon>Endopterygota</taxon>
        <taxon>Hymenoptera</taxon>
        <taxon>Apocrita</taxon>
        <taxon>Aculeata</taxon>
        <taxon>Formicoidea</taxon>
        <taxon>Formicidae</taxon>
        <taxon>Myrmicinae</taxon>
        <taxon>Cardiocondyla</taxon>
    </lineage>
</organism>
<reference evidence="3 4" key="1">
    <citation type="submission" date="2023-03" db="EMBL/GenBank/DDBJ databases">
        <title>High recombination rates correlate with genetic variation in Cardiocondyla obscurior ants.</title>
        <authorList>
            <person name="Errbii M."/>
        </authorList>
    </citation>
    <scope>NUCLEOTIDE SEQUENCE [LARGE SCALE GENOMIC DNA]</scope>
    <source>
        <strain evidence="3">Alpha-2009</strain>
        <tissue evidence="3">Whole body</tissue>
    </source>
</reference>
<dbReference type="Proteomes" id="UP001430953">
    <property type="component" value="Unassembled WGS sequence"/>
</dbReference>
<accession>A0AAW2GCA9</accession>
<keyword evidence="2" id="KW-0472">Membrane</keyword>
<dbReference type="AlphaFoldDB" id="A0AAW2GCA9"/>
<feature type="compositionally biased region" description="Polar residues" evidence="1">
    <location>
        <begin position="110"/>
        <end position="123"/>
    </location>
</feature>
<evidence type="ECO:0000313" key="4">
    <source>
        <dbReference type="Proteomes" id="UP001430953"/>
    </source>
</evidence>
<protein>
    <submittedName>
        <fullName evidence="3">Uncharacterized protein</fullName>
    </submittedName>
</protein>
<dbReference type="EMBL" id="JADYXP020000005">
    <property type="protein sequence ID" value="KAL0124864.1"/>
    <property type="molecule type" value="Genomic_DNA"/>
</dbReference>
<keyword evidence="2" id="KW-1133">Transmembrane helix</keyword>